<name>A0A2U3X514_ODORO</name>
<dbReference type="AlphaFoldDB" id="A0A2U3X514"/>
<dbReference type="STRING" id="9708.A0A2U3X514"/>
<dbReference type="RefSeq" id="XP_004417431.1">
    <property type="nucleotide sequence ID" value="XM_004417374.1"/>
</dbReference>
<accession>A0A2U3X514</accession>
<dbReference type="Proteomes" id="UP000245340">
    <property type="component" value="Unplaced"/>
</dbReference>
<dbReference type="GeneID" id="101383944"/>
<reference evidence="2" key="1">
    <citation type="submission" date="2025-08" db="UniProtKB">
        <authorList>
            <consortium name="RefSeq"/>
        </authorList>
    </citation>
    <scope>IDENTIFICATION</scope>
</reference>
<evidence type="ECO:0000313" key="2">
    <source>
        <dbReference type="RefSeq" id="XP_004417431.1"/>
    </source>
</evidence>
<organism evidence="1 2">
    <name type="scientific">Odobenus rosmarus divergens</name>
    <name type="common">Pacific walrus</name>
    <dbReference type="NCBI Taxonomy" id="9708"/>
    <lineage>
        <taxon>Eukaryota</taxon>
        <taxon>Metazoa</taxon>
        <taxon>Chordata</taxon>
        <taxon>Craniata</taxon>
        <taxon>Vertebrata</taxon>
        <taxon>Euteleostomi</taxon>
        <taxon>Mammalia</taxon>
        <taxon>Eutheria</taxon>
        <taxon>Laurasiatheria</taxon>
        <taxon>Carnivora</taxon>
        <taxon>Caniformia</taxon>
        <taxon>Pinnipedia</taxon>
        <taxon>Odobenidae</taxon>
        <taxon>Odobenus</taxon>
    </lineage>
</organism>
<dbReference type="KEGG" id="oro:101383944"/>
<dbReference type="InParanoid" id="A0A2U3X514"/>
<proteinExistence type="predicted"/>
<protein>
    <submittedName>
        <fullName evidence="2">BolA-like protein 1</fullName>
    </submittedName>
</protein>
<sequence>MLSEWQLRSRVWCIGRLVSVAHHICGLCWGSMGSGTIDLIQTAICVKLEPLRTVVLELFKESCGYEIPPGSKMLFYMAIVNSSLKGVIWPHCAVQRAGQAAPRLGHPGADPWPSRCRPLPWRENPYLDRSLP</sequence>
<evidence type="ECO:0000313" key="1">
    <source>
        <dbReference type="Proteomes" id="UP000245340"/>
    </source>
</evidence>
<gene>
    <name evidence="2" type="primary">LOC101383944</name>
</gene>
<keyword evidence="1" id="KW-1185">Reference proteome</keyword>